<reference evidence="5 6" key="1">
    <citation type="journal article" date="2015" name="Genome Biol. Evol.">
        <title>Phylogenomic analyses indicate that early fungi evolved digesting cell walls of algal ancestors of land plants.</title>
        <authorList>
            <person name="Chang Y."/>
            <person name="Wang S."/>
            <person name="Sekimoto S."/>
            <person name="Aerts A.L."/>
            <person name="Choi C."/>
            <person name="Clum A."/>
            <person name="LaButti K.M."/>
            <person name="Lindquist E.A."/>
            <person name="Yee Ngan C."/>
            <person name="Ohm R.A."/>
            <person name="Salamov A.A."/>
            <person name="Grigoriev I.V."/>
            <person name="Spatafora J.W."/>
            <person name="Berbee M.L."/>
        </authorList>
    </citation>
    <scope>NUCLEOTIDE SEQUENCE [LARGE SCALE GENOMIC DNA]</scope>
    <source>
        <strain evidence="5 6">NRRL 28638</strain>
    </source>
</reference>
<feature type="region of interest" description="Disordered" evidence="3">
    <location>
        <begin position="250"/>
        <end position="285"/>
    </location>
</feature>
<accession>A0A137P493</accession>
<feature type="domain" description="RRM" evidence="4">
    <location>
        <begin position="298"/>
        <end position="376"/>
    </location>
</feature>
<feature type="domain" description="RRM" evidence="4">
    <location>
        <begin position="479"/>
        <end position="551"/>
    </location>
</feature>
<dbReference type="SUPFAM" id="SSF54928">
    <property type="entry name" value="RNA-binding domain, RBD"/>
    <property type="match status" value="5"/>
</dbReference>
<dbReference type="GO" id="GO:0032040">
    <property type="term" value="C:small-subunit processome"/>
    <property type="evidence" value="ECO:0007669"/>
    <property type="project" value="EnsemblFungi"/>
</dbReference>
<evidence type="ECO:0000256" key="2">
    <source>
        <dbReference type="PROSITE-ProRule" id="PRU00176"/>
    </source>
</evidence>
<evidence type="ECO:0000256" key="3">
    <source>
        <dbReference type="SAM" id="MobiDB-lite"/>
    </source>
</evidence>
<dbReference type="Proteomes" id="UP000070444">
    <property type="component" value="Unassembled WGS sequence"/>
</dbReference>
<feature type="region of interest" description="Disordered" evidence="3">
    <location>
        <begin position="187"/>
        <end position="237"/>
    </location>
</feature>
<dbReference type="OrthoDB" id="439639at2759"/>
<dbReference type="InterPro" id="IPR012677">
    <property type="entry name" value="Nucleotide-bd_a/b_plait_sf"/>
</dbReference>
<gene>
    <name evidence="5" type="ORF">CONCODRAFT_75790</name>
</gene>
<dbReference type="Pfam" id="PF00076">
    <property type="entry name" value="RRM_1"/>
    <property type="match status" value="5"/>
</dbReference>
<feature type="compositionally biased region" description="Basic and acidic residues" evidence="3">
    <location>
        <begin position="227"/>
        <end position="237"/>
    </location>
</feature>
<protein>
    <submittedName>
        <fullName evidence="5">RNA-binding domain-containing protein</fullName>
    </submittedName>
</protein>
<keyword evidence="1 2" id="KW-0694">RNA-binding</keyword>
<dbReference type="GO" id="GO:0030686">
    <property type="term" value="C:90S preribosome"/>
    <property type="evidence" value="ECO:0007669"/>
    <property type="project" value="EnsemblFungi"/>
</dbReference>
<feature type="domain" description="RRM" evidence="4">
    <location>
        <begin position="596"/>
        <end position="679"/>
    </location>
</feature>
<dbReference type="CDD" id="cd12565">
    <property type="entry name" value="RRM1_MRD1"/>
    <property type="match status" value="1"/>
</dbReference>
<keyword evidence="6" id="KW-1185">Reference proteome</keyword>
<dbReference type="AlphaFoldDB" id="A0A137P493"/>
<dbReference type="GO" id="GO:0000447">
    <property type="term" value="P:endonucleolytic cleavage in ITS1 to separate SSU-rRNA from 5.8S rRNA and LSU-rRNA from tricistronic rRNA transcript (SSU-rRNA, 5.8S rRNA, LSU-rRNA)"/>
    <property type="evidence" value="ECO:0007669"/>
    <property type="project" value="EnsemblFungi"/>
</dbReference>
<dbReference type="GO" id="GO:0000472">
    <property type="term" value="P:endonucleolytic cleavage to generate mature 5'-end of SSU-rRNA from (SSU-rRNA, 5.8S rRNA, LSU-rRNA)"/>
    <property type="evidence" value="ECO:0007669"/>
    <property type="project" value="EnsemblFungi"/>
</dbReference>
<feature type="compositionally biased region" description="Basic and acidic residues" evidence="3">
    <location>
        <begin position="791"/>
        <end position="811"/>
    </location>
</feature>
<feature type="region of interest" description="Disordered" evidence="3">
    <location>
        <begin position="791"/>
        <end position="818"/>
    </location>
</feature>
<feature type="domain" description="RRM" evidence="4">
    <location>
        <begin position="696"/>
        <end position="773"/>
    </location>
</feature>
<evidence type="ECO:0000259" key="4">
    <source>
        <dbReference type="PROSITE" id="PS50102"/>
    </source>
</evidence>
<sequence>MLPTGVEPVTLAIIVKSLPKHTNEDNIKSHFSKIGKITDVKLIKNKQGFSRRFCYIGFENEEVAEKAIDYFNNTFFDTSKIQVELARKMNDPNLPRAWSKYSKEKEQEVQNRQSEEKFENDKKSNQNDDNNPLNLLNQVSEDPKLLEYLETMKSRTKAKTWANDDNYMMKSTNTTDDSNVKVIMPVKDDDDEYQDLPLKTNLNDGEGNEDNKEGSDLEEEEEEAEKDEIVHDENISDMDYLKSRMATIKEEAEEEASLNNEEDSKPQTNQPASNNQTNQEANSLPSNLSDEAKILDNGRLFLRNLAYTCTEDHLKELFEPFGQLQEVHLPIDKFTKKPLGTAYIQFVMPSHAFEAFKNLSGISFLGRLLHVLPAQDKIERDLTADAQNMSLKDKRALEKKLKADKDFNWNSLFMSQDAVAESIADRLGVSKKDVLDPESKNVAIRLALAETNIVNETKQYLIDNGIDVASFTKKERSDTVILVKNIPFGTTEDELRNLFGKHGELGRILIPPAQTIAVVEYIHPTEARSAFKYLAYRRFGDAPIYLEKAPVNVFRADAPTNTTAKPASEPKLDTKTQITDQVMGSEATNAEDLETSTVFVKNLNFDTTVANLRKIFEPIGNVKSCTIKTKPDPKRPGKTLSLGFGFVDFSSRESALKALQTLQGFNLDGHSLVLKQGKTDLSKSITSKQEKSAKGTKLIVKNIPFEATKKEIKELFGTFGQLKSVRLPTKFSGGHRGFAFLEFTTSQEAKNVLDQVSNTHLYGRHLVLGWAQEDEGVDELRKKTGRLFDKVKGGEESKNKKRRIDMDGEGDKMDEDEF</sequence>
<feature type="compositionally biased region" description="Low complexity" evidence="3">
    <location>
        <begin position="127"/>
        <end position="138"/>
    </location>
</feature>
<dbReference type="PANTHER" id="PTHR10352">
    <property type="entry name" value="EUKARYOTIC TRANSLATION INITIATION FACTOR 3 SUBUNIT G"/>
    <property type="match status" value="1"/>
</dbReference>
<feature type="region of interest" description="Disordered" evidence="3">
    <location>
        <begin position="94"/>
        <end position="139"/>
    </location>
</feature>
<dbReference type="GO" id="GO:0042134">
    <property type="term" value="F:rRNA primary transcript binding"/>
    <property type="evidence" value="ECO:0007669"/>
    <property type="project" value="EnsemblFungi"/>
</dbReference>
<evidence type="ECO:0000313" key="6">
    <source>
        <dbReference type="Proteomes" id="UP000070444"/>
    </source>
</evidence>
<evidence type="ECO:0000313" key="5">
    <source>
        <dbReference type="EMBL" id="KXN69813.1"/>
    </source>
</evidence>
<dbReference type="CDD" id="cd12317">
    <property type="entry name" value="RRM4_RBM19_RRM3_MRD1"/>
    <property type="match status" value="1"/>
</dbReference>
<dbReference type="InterPro" id="IPR034423">
    <property type="entry name" value="RBM19_RRM5"/>
</dbReference>
<feature type="domain" description="RRM" evidence="4">
    <location>
        <begin position="11"/>
        <end position="88"/>
    </location>
</feature>
<dbReference type="Gene3D" id="3.30.70.330">
    <property type="match status" value="5"/>
</dbReference>
<proteinExistence type="predicted"/>
<evidence type="ECO:0000256" key="1">
    <source>
        <dbReference type="ARBA" id="ARBA00022884"/>
    </source>
</evidence>
<organism evidence="5 6">
    <name type="scientific">Conidiobolus coronatus (strain ATCC 28846 / CBS 209.66 / NRRL 28638)</name>
    <name type="common">Delacroixia coronata</name>
    <dbReference type="NCBI Taxonomy" id="796925"/>
    <lineage>
        <taxon>Eukaryota</taxon>
        <taxon>Fungi</taxon>
        <taxon>Fungi incertae sedis</taxon>
        <taxon>Zoopagomycota</taxon>
        <taxon>Entomophthoromycotina</taxon>
        <taxon>Entomophthoromycetes</taxon>
        <taxon>Entomophthorales</taxon>
        <taxon>Ancylistaceae</taxon>
        <taxon>Conidiobolus</taxon>
    </lineage>
</organism>
<dbReference type="OMA" id="FNNTCIQ"/>
<dbReference type="GO" id="GO:0000480">
    <property type="term" value="P:endonucleolytic cleavage in 5'-ETS of tricistronic rRNA transcript (SSU-rRNA, 5.8S rRNA, LSU-rRNA)"/>
    <property type="evidence" value="ECO:0007669"/>
    <property type="project" value="EnsemblFungi"/>
</dbReference>
<name>A0A137P493_CONC2</name>
<feature type="compositionally biased region" description="Basic and acidic residues" evidence="3">
    <location>
        <begin position="101"/>
        <end position="126"/>
    </location>
</feature>
<dbReference type="CDD" id="cd12320">
    <property type="entry name" value="RRM6_RBM19_RRM5_MRD1"/>
    <property type="match status" value="1"/>
</dbReference>
<dbReference type="SMART" id="SM00360">
    <property type="entry name" value="RRM"/>
    <property type="match status" value="5"/>
</dbReference>
<feature type="compositionally biased region" description="Polar residues" evidence="3">
    <location>
        <begin position="266"/>
        <end position="285"/>
    </location>
</feature>
<dbReference type="STRING" id="796925.A0A137P493"/>
<dbReference type="InterPro" id="IPR000504">
    <property type="entry name" value="RRM_dom"/>
</dbReference>
<feature type="compositionally biased region" description="Acidic residues" evidence="3">
    <location>
        <begin position="216"/>
        <end position="226"/>
    </location>
</feature>
<dbReference type="InterPro" id="IPR035979">
    <property type="entry name" value="RBD_domain_sf"/>
</dbReference>
<dbReference type="EMBL" id="KQ964522">
    <property type="protein sequence ID" value="KXN69813.1"/>
    <property type="molecule type" value="Genomic_DNA"/>
</dbReference>
<dbReference type="PROSITE" id="PS50102">
    <property type="entry name" value="RRM"/>
    <property type="match status" value="5"/>
</dbReference>
<dbReference type="FunFam" id="3.30.70.330:FF:000442">
    <property type="entry name" value="Multiple RNA-binding domain-containing protein 1"/>
    <property type="match status" value="1"/>
</dbReference>
<dbReference type="GO" id="GO:0034462">
    <property type="term" value="P:small-subunit processome assembly"/>
    <property type="evidence" value="ECO:0007669"/>
    <property type="project" value="EnsemblFungi"/>
</dbReference>
<dbReference type="CDD" id="cd12318">
    <property type="entry name" value="RRM5_RBM19_like"/>
    <property type="match status" value="1"/>
</dbReference>